<dbReference type="Gene3D" id="3.40.50.300">
    <property type="entry name" value="P-loop containing nucleotide triphosphate hydrolases"/>
    <property type="match status" value="1"/>
</dbReference>
<accession>A0A3S3QDR4</accession>
<keyword evidence="3" id="KW-1185">Reference proteome</keyword>
<comment type="caution">
    <text evidence="2">The sequence shown here is derived from an EMBL/GenBank/DDBJ whole genome shotgun (WGS) entry which is preliminary data.</text>
</comment>
<organism evidence="2 3">
    <name type="scientific">Candidatus Electrothrix aarhusensis</name>
    <dbReference type="NCBI Taxonomy" id="1859131"/>
    <lineage>
        <taxon>Bacteria</taxon>
        <taxon>Pseudomonadati</taxon>
        <taxon>Thermodesulfobacteriota</taxon>
        <taxon>Desulfobulbia</taxon>
        <taxon>Desulfobulbales</taxon>
        <taxon>Desulfobulbaceae</taxon>
        <taxon>Candidatus Electrothrix</taxon>
    </lineage>
</organism>
<sequence>MTAMPENADSLIYSHNDEPVLETAFNEEFIARLCGIIRNCRPPKGLAVTGYWGTGKTSTLKQLYYHLTGKLPPGCTERDKPEGGPRHKDVALVPVWFEAWRFQHEQQPIVALLNEIRVKIGLLNRLTAEAGKLGSVALLGSLSIFDEIIKTASGGTATPKTGGIMAIGEKWEKDRYLNKLPSAQISGLLEEAIKKGLGNRVKGKEKRLIIFIDDLDRCLPTASLRLLEGIRIYLNLSNCILVFGMDHRQLEQSLLEALPWIDNKNEADRKQASYYANEYLEKICQDIHQLPLPDLEEKAKYFKSLLSRLDSKLNSDNARESLDHAQFLDQILRQFDCLPANPRKIKMLVNRVALMLREIPPTEEEDVSGDDPVRQYKLLLIAAIICTFHKRIYEQLVSNPGYINEVLNYSKADLSLIIQDAKDSGQQSRFAPMTDVLTSRTEGERLPVNPSDSNVFRLHELLDDLDVITKDEIEPYLTLRRPVQ</sequence>
<dbReference type="InterPro" id="IPR011646">
    <property type="entry name" value="KAP_P-loop"/>
</dbReference>
<reference evidence="2 3" key="1">
    <citation type="submission" date="2017-01" db="EMBL/GenBank/DDBJ databases">
        <title>The cable genome- insights into the physiology and evolution of filamentous bacteria capable of sulfide oxidation via long distance electron transfer.</title>
        <authorList>
            <person name="Schreiber L."/>
            <person name="Bjerg J.T."/>
            <person name="Boggild A."/>
            <person name="Van De Vossenberg J."/>
            <person name="Meysman F."/>
            <person name="Nielsen L.P."/>
            <person name="Schramm A."/>
            <person name="Kjeldsen K.U."/>
        </authorList>
    </citation>
    <scope>NUCLEOTIDE SEQUENCE [LARGE SCALE GENOMIC DNA]</scope>
    <source>
        <strain evidence="2">MCF</strain>
    </source>
</reference>
<dbReference type="InterPro" id="IPR027417">
    <property type="entry name" value="P-loop_NTPase"/>
</dbReference>
<dbReference type="InterPro" id="IPR052754">
    <property type="entry name" value="NTPase_KAP_P-loop"/>
</dbReference>
<evidence type="ECO:0000259" key="1">
    <source>
        <dbReference type="Pfam" id="PF07693"/>
    </source>
</evidence>
<feature type="domain" description="KAP NTPase" evidence="1">
    <location>
        <begin position="27"/>
        <end position="356"/>
    </location>
</feature>
<protein>
    <submittedName>
        <fullName evidence="2">KAP family P-loop domain-containing protein</fullName>
    </submittedName>
</protein>
<dbReference type="Pfam" id="PF07693">
    <property type="entry name" value="KAP_NTPase"/>
    <property type="match status" value="1"/>
</dbReference>
<gene>
    <name evidence="2" type="ORF">H206_01313</name>
</gene>
<name>A0A3S3QDR4_9BACT</name>
<dbReference type="SUPFAM" id="SSF52540">
    <property type="entry name" value="P-loop containing nucleoside triphosphate hydrolases"/>
    <property type="match status" value="1"/>
</dbReference>
<dbReference type="PANTHER" id="PTHR22674:SF6">
    <property type="entry name" value="NTPASE KAP FAMILY P-LOOP DOMAIN-CONTAINING PROTEIN 1"/>
    <property type="match status" value="1"/>
</dbReference>
<dbReference type="PANTHER" id="PTHR22674">
    <property type="entry name" value="NTPASE, KAP FAMILY P-LOOP DOMAIN-CONTAINING 1"/>
    <property type="match status" value="1"/>
</dbReference>
<evidence type="ECO:0000313" key="2">
    <source>
        <dbReference type="EMBL" id="RWX44789.1"/>
    </source>
</evidence>
<dbReference type="Proteomes" id="UP000287853">
    <property type="component" value="Unassembled WGS sequence"/>
</dbReference>
<evidence type="ECO:0000313" key="3">
    <source>
        <dbReference type="Proteomes" id="UP000287853"/>
    </source>
</evidence>
<dbReference type="AlphaFoldDB" id="A0A3S3QDR4"/>
<proteinExistence type="predicted"/>
<dbReference type="EMBL" id="MTKO01000088">
    <property type="protein sequence ID" value="RWX44789.1"/>
    <property type="molecule type" value="Genomic_DNA"/>
</dbReference>